<dbReference type="InterPro" id="IPR042176">
    <property type="entry name" value="Pantoate_ligase_C"/>
</dbReference>
<dbReference type="FunFam" id="3.30.1300.10:FF:000001">
    <property type="entry name" value="Pantothenate synthetase"/>
    <property type="match status" value="1"/>
</dbReference>
<dbReference type="GO" id="GO:0005829">
    <property type="term" value="C:cytosol"/>
    <property type="evidence" value="ECO:0007669"/>
    <property type="project" value="TreeGrafter"/>
</dbReference>
<comment type="catalytic activity">
    <reaction evidence="7 8">
        <text>(R)-pantoate + beta-alanine + ATP = (R)-pantothenate + AMP + diphosphate + H(+)</text>
        <dbReference type="Rhea" id="RHEA:10912"/>
        <dbReference type="ChEBI" id="CHEBI:15378"/>
        <dbReference type="ChEBI" id="CHEBI:15980"/>
        <dbReference type="ChEBI" id="CHEBI:29032"/>
        <dbReference type="ChEBI" id="CHEBI:30616"/>
        <dbReference type="ChEBI" id="CHEBI:33019"/>
        <dbReference type="ChEBI" id="CHEBI:57966"/>
        <dbReference type="ChEBI" id="CHEBI:456215"/>
        <dbReference type="EC" id="6.3.2.1"/>
    </reaction>
</comment>
<feature type="binding site" evidence="8">
    <location>
        <position position="156"/>
    </location>
    <ligand>
        <name>(R)-pantoate</name>
        <dbReference type="ChEBI" id="CHEBI:15980"/>
    </ligand>
</feature>
<dbReference type="GO" id="GO:0005524">
    <property type="term" value="F:ATP binding"/>
    <property type="evidence" value="ECO:0007669"/>
    <property type="project" value="UniProtKB-KW"/>
</dbReference>
<dbReference type="PANTHER" id="PTHR21299:SF1">
    <property type="entry name" value="PANTOATE--BETA-ALANINE LIGASE"/>
    <property type="match status" value="1"/>
</dbReference>
<feature type="binding site" evidence="8">
    <location>
        <position position="64"/>
    </location>
    <ligand>
        <name>(R)-pantoate</name>
        <dbReference type="ChEBI" id="CHEBI:15980"/>
    </ligand>
</feature>
<comment type="miscellaneous">
    <text evidence="8">The reaction proceeds by a bi uni uni bi ping pong mechanism.</text>
</comment>
<dbReference type="CDD" id="cd00560">
    <property type="entry name" value="PanC"/>
    <property type="match status" value="1"/>
</dbReference>
<comment type="similarity">
    <text evidence="2 8">Belongs to the pantothenate synthetase family.</text>
</comment>
<evidence type="ECO:0000256" key="5">
    <source>
        <dbReference type="ARBA" id="ARBA00022741"/>
    </source>
</evidence>
<feature type="active site" description="Proton donor" evidence="8">
    <location>
        <position position="40"/>
    </location>
</feature>
<dbReference type="Gene3D" id="3.40.50.620">
    <property type="entry name" value="HUPs"/>
    <property type="match status" value="1"/>
</dbReference>
<feature type="binding site" evidence="8">
    <location>
        <begin position="187"/>
        <end position="190"/>
    </location>
    <ligand>
        <name>ATP</name>
        <dbReference type="ChEBI" id="CHEBI:30616"/>
    </ligand>
</feature>
<dbReference type="InterPro" id="IPR014729">
    <property type="entry name" value="Rossmann-like_a/b/a_fold"/>
</dbReference>
<evidence type="ECO:0000256" key="1">
    <source>
        <dbReference type="ARBA" id="ARBA00004990"/>
    </source>
</evidence>
<feature type="binding site" evidence="8">
    <location>
        <begin position="150"/>
        <end position="153"/>
    </location>
    <ligand>
        <name>ATP</name>
        <dbReference type="ChEBI" id="CHEBI:30616"/>
    </ligand>
</feature>
<reference evidence="9" key="2">
    <citation type="journal article" date="2009" name="Int. J. Syst. Evol. Microbiol.">
        <title>Kosmotoga olearia gen. nov., sp. nov., a thermophilic, anaerobic heterotroph isolated from an oil production fluid.</title>
        <authorList>
            <person name="Dipippo J.L."/>
            <person name="Nesbo C.L."/>
            <person name="Dahle H."/>
            <person name="Doolittle W.F."/>
            <person name="Birkland N.K."/>
            <person name="Noll K.M."/>
        </authorList>
    </citation>
    <scope>NUCLEOTIDE SEQUENCE</scope>
    <source>
        <strain evidence="9">TBF 19.5.1</strain>
    </source>
</reference>
<feature type="binding site" evidence="8">
    <location>
        <begin position="33"/>
        <end position="40"/>
    </location>
    <ligand>
        <name>ATP</name>
        <dbReference type="ChEBI" id="CHEBI:30616"/>
    </ligand>
</feature>
<keyword evidence="3 8" id="KW-0436">Ligase</keyword>
<evidence type="ECO:0000256" key="2">
    <source>
        <dbReference type="ARBA" id="ARBA00009256"/>
    </source>
</evidence>
<comment type="subunit">
    <text evidence="8">Homodimer.</text>
</comment>
<dbReference type="PANTHER" id="PTHR21299">
    <property type="entry name" value="CYTIDYLATE KINASE/PANTOATE-BETA-ALANINE LIGASE"/>
    <property type="match status" value="1"/>
</dbReference>
<dbReference type="AlphaFoldDB" id="B5M6N8"/>
<evidence type="ECO:0000256" key="3">
    <source>
        <dbReference type="ARBA" id="ARBA00022598"/>
    </source>
</evidence>
<gene>
    <name evidence="8" type="primary">panC</name>
    <name evidence="9" type="ORF">KO_26</name>
</gene>
<evidence type="ECO:0000256" key="6">
    <source>
        <dbReference type="ARBA" id="ARBA00022840"/>
    </source>
</evidence>
<keyword evidence="8" id="KW-0963">Cytoplasm</keyword>
<dbReference type="SUPFAM" id="SSF52374">
    <property type="entry name" value="Nucleotidylyl transferase"/>
    <property type="match status" value="1"/>
</dbReference>
<keyword evidence="5 8" id="KW-0547">Nucleotide-binding</keyword>
<comment type="function">
    <text evidence="8">Catalyzes the condensation of pantoate with beta-alanine in an ATP-dependent reaction via a pantoyl-adenylate intermediate.</text>
</comment>
<dbReference type="Pfam" id="PF02569">
    <property type="entry name" value="Pantoate_ligase"/>
    <property type="match status" value="1"/>
</dbReference>
<dbReference type="Gene3D" id="3.30.1300.10">
    <property type="entry name" value="Pantoate-beta-alanine ligase, C-terminal domain"/>
    <property type="match status" value="1"/>
</dbReference>
<dbReference type="EMBL" id="EU980631">
    <property type="protein sequence ID" value="ACH68642.1"/>
    <property type="molecule type" value="Genomic_DNA"/>
</dbReference>
<dbReference type="InterPro" id="IPR003721">
    <property type="entry name" value="Pantoate_ligase"/>
</dbReference>
<dbReference type="HAMAP" id="MF_00158">
    <property type="entry name" value="PanC"/>
    <property type="match status" value="1"/>
</dbReference>
<organism evidence="9">
    <name type="scientific">Kosmotoga olearia (strain ATCC BAA-1733 / DSM 21960 / TBF 19.5.1)</name>
    <dbReference type="NCBI Taxonomy" id="521045"/>
    <lineage>
        <taxon>Bacteria</taxon>
        <taxon>Thermotogati</taxon>
        <taxon>Thermotogota</taxon>
        <taxon>Thermotogae</taxon>
        <taxon>Kosmotogales</taxon>
        <taxon>Kosmotogaceae</taxon>
        <taxon>Kosmotoga</taxon>
    </lineage>
</organism>
<dbReference type="FunFam" id="3.40.50.620:FF:000013">
    <property type="entry name" value="Pantothenate synthetase"/>
    <property type="match status" value="1"/>
</dbReference>
<feature type="binding site" evidence="8">
    <location>
        <position position="64"/>
    </location>
    <ligand>
        <name>beta-alanine</name>
        <dbReference type="ChEBI" id="CHEBI:57966"/>
    </ligand>
</feature>
<dbReference type="UniPathway" id="UPA00028">
    <property type="reaction ID" value="UER00005"/>
</dbReference>
<dbReference type="GO" id="GO:0015940">
    <property type="term" value="P:pantothenate biosynthetic process"/>
    <property type="evidence" value="ECO:0007669"/>
    <property type="project" value="UniProtKB-UniRule"/>
</dbReference>
<comment type="pathway">
    <text evidence="1 8">Cofactor biosynthesis; (R)-pantothenate biosynthesis; (R)-pantothenate from (R)-pantoate and beta-alanine: step 1/1.</text>
</comment>
<comment type="subcellular location">
    <subcellularLocation>
        <location evidence="8">Cytoplasm</location>
    </subcellularLocation>
</comment>
<dbReference type="EC" id="6.3.2.1" evidence="8"/>
<feature type="binding site" evidence="8">
    <location>
        <position position="179"/>
    </location>
    <ligand>
        <name>ATP</name>
        <dbReference type="ChEBI" id="CHEBI:30616"/>
    </ligand>
</feature>
<evidence type="ECO:0000256" key="8">
    <source>
        <dbReference type="HAMAP-Rule" id="MF_00158"/>
    </source>
</evidence>
<keyword evidence="4 8" id="KW-0566">Pantothenate biosynthesis</keyword>
<dbReference type="GO" id="GO:0004592">
    <property type="term" value="F:pantoate-beta-alanine ligase activity"/>
    <property type="evidence" value="ECO:0007669"/>
    <property type="project" value="UniProtKB-UniRule"/>
</dbReference>
<dbReference type="NCBIfam" id="TIGR00018">
    <property type="entry name" value="panC"/>
    <property type="match status" value="1"/>
</dbReference>
<proteinExistence type="inferred from homology"/>
<name>B5M6N8_KOSOT</name>
<accession>B5M6N8</accession>
<sequence>MEKVRVIESPKEMQKIAIDIEREEKSHGFVPTMGYLHEGHLSLVRQARMDNVVVTVSIFVNPTQFGPNEDYDRYPRDEERDLSLLRDLDVDYVFIPKVEDMYPDNYSTYVIVEDLTDVLCGARRPGHFKGVATIVAKLFNIVRPTKAYFGQKDAQQFRVLKRMARDLNFPVELVEMPIVREKDGLAMSSRNVYLSPEERQEALLIHQALLAGRKLIEAGEFDPEKVKSEMLAILSKGQRIKSDYVEIVDEETLYPIENLEDTTNGKVILAIAAFVGKARLIDNEIVNLKMK</sequence>
<protein>
    <recommendedName>
        <fullName evidence="8">Pantothenate synthetase</fullName>
        <shortName evidence="8">PS</shortName>
        <ecNumber evidence="8">6.3.2.1</ecNumber>
    </recommendedName>
    <alternativeName>
        <fullName evidence="8">Pantoate--beta-alanine ligase</fullName>
    </alternativeName>
    <alternativeName>
        <fullName evidence="8">Pantoate-activating enzyme</fullName>
    </alternativeName>
</protein>
<keyword evidence="6 8" id="KW-0067">ATP-binding</keyword>
<reference evidence="9" key="1">
    <citation type="submission" date="2008-08" db="EMBL/GenBank/DDBJ databases">
        <authorList>
            <person name="DiPippo J.L."/>
            <person name="Nesbo C.L."/>
            <person name="Dahle H."/>
            <person name="Doolittle F.W."/>
            <person name="Birkland N.-K."/>
            <person name="Noll K.M."/>
        </authorList>
    </citation>
    <scope>NUCLEOTIDE SEQUENCE</scope>
    <source>
        <strain evidence="9">TBF 19.5.1</strain>
    </source>
</reference>
<evidence type="ECO:0000313" key="9">
    <source>
        <dbReference type="EMBL" id="ACH68642.1"/>
    </source>
</evidence>
<evidence type="ECO:0000256" key="7">
    <source>
        <dbReference type="ARBA" id="ARBA00048258"/>
    </source>
</evidence>
<evidence type="ECO:0000256" key="4">
    <source>
        <dbReference type="ARBA" id="ARBA00022655"/>
    </source>
</evidence>